<evidence type="ECO:0000256" key="2">
    <source>
        <dbReference type="ARBA" id="ARBA00023015"/>
    </source>
</evidence>
<dbReference type="AlphaFoldDB" id="A0A1G6LVQ6"/>
<dbReference type="InterPro" id="IPR000847">
    <property type="entry name" value="LysR_HTH_N"/>
</dbReference>
<dbReference type="GO" id="GO:0003700">
    <property type="term" value="F:DNA-binding transcription factor activity"/>
    <property type="evidence" value="ECO:0007669"/>
    <property type="project" value="InterPro"/>
</dbReference>
<dbReference type="Proteomes" id="UP000198943">
    <property type="component" value="Unassembled WGS sequence"/>
</dbReference>
<gene>
    <name evidence="6" type="ORF">SAMN04487864_10848</name>
</gene>
<dbReference type="InterPro" id="IPR005119">
    <property type="entry name" value="LysR_subst-bd"/>
</dbReference>
<dbReference type="PRINTS" id="PR00039">
    <property type="entry name" value="HTHLYSR"/>
</dbReference>
<protein>
    <submittedName>
        <fullName evidence="6">DNA-binding transcriptional regulator, LysR family</fullName>
    </submittedName>
</protein>
<dbReference type="InterPro" id="IPR050950">
    <property type="entry name" value="HTH-type_LysR_regulators"/>
</dbReference>
<keyword evidence="4" id="KW-0804">Transcription</keyword>
<dbReference type="RefSeq" id="WP_093730375.1">
    <property type="nucleotide sequence ID" value="NZ_FMYW01000008.1"/>
</dbReference>
<dbReference type="CDD" id="cd05466">
    <property type="entry name" value="PBP2_LTTR_substrate"/>
    <property type="match status" value="1"/>
</dbReference>
<dbReference type="GO" id="GO:0005829">
    <property type="term" value="C:cytosol"/>
    <property type="evidence" value="ECO:0007669"/>
    <property type="project" value="TreeGrafter"/>
</dbReference>
<evidence type="ECO:0000256" key="1">
    <source>
        <dbReference type="ARBA" id="ARBA00009437"/>
    </source>
</evidence>
<dbReference type="InterPro" id="IPR036390">
    <property type="entry name" value="WH_DNA-bd_sf"/>
</dbReference>
<accession>A0A1G6LVQ6</accession>
<dbReference type="EMBL" id="FMYW01000008">
    <property type="protein sequence ID" value="SDC47144.1"/>
    <property type="molecule type" value="Genomic_DNA"/>
</dbReference>
<dbReference type="Pfam" id="PF03466">
    <property type="entry name" value="LysR_substrate"/>
    <property type="match status" value="1"/>
</dbReference>
<feature type="domain" description="HTH lysR-type" evidence="5">
    <location>
        <begin position="1"/>
        <end position="58"/>
    </location>
</feature>
<dbReference type="SUPFAM" id="SSF53850">
    <property type="entry name" value="Periplasmic binding protein-like II"/>
    <property type="match status" value="1"/>
</dbReference>
<dbReference type="FunFam" id="1.10.10.10:FF:000001">
    <property type="entry name" value="LysR family transcriptional regulator"/>
    <property type="match status" value="1"/>
</dbReference>
<dbReference type="GO" id="GO:0003677">
    <property type="term" value="F:DNA binding"/>
    <property type="evidence" value="ECO:0007669"/>
    <property type="project" value="UniProtKB-KW"/>
</dbReference>
<dbReference type="Gene3D" id="1.10.10.10">
    <property type="entry name" value="Winged helix-like DNA-binding domain superfamily/Winged helix DNA-binding domain"/>
    <property type="match status" value="1"/>
</dbReference>
<keyword evidence="3 6" id="KW-0238">DNA-binding</keyword>
<evidence type="ECO:0000313" key="6">
    <source>
        <dbReference type="EMBL" id="SDC47144.1"/>
    </source>
</evidence>
<sequence length="295" mass="33787">MEIRVLRYFVETAREGNITRAAERLHVTQPTMSRQLKDLEEELGKKLFVRTNYALRLTEAGLLLRKRAEDILDLVDKTETEFKMLDDTMGGEIFIGCPESDSLKYFARALKRVQELHPGIRCNITSGNSEDITEKLDKGILDFALVMEYVNPLKYNHLEIPAEDTWGVFMRKDSPLAKKNALRLADLYDLPLICSRQNMEQNFPSWFGEKLDRLNIVATYNLFFNASIFVKEGLGYAIGYDKLAHTGKGSDMTFVPLADVPASEMKIIWKKYQVFSPVASLLLAELQKEYGEKQI</sequence>
<evidence type="ECO:0000259" key="5">
    <source>
        <dbReference type="PROSITE" id="PS50931"/>
    </source>
</evidence>
<evidence type="ECO:0000256" key="3">
    <source>
        <dbReference type="ARBA" id="ARBA00023125"/>
    </source>
</evidence>
<comment type="similarity">
    <text evidence="1">Belongs to the LysR transcriptional regulatory family.</text>
</comment>
<dbReference type="InterPro" id="IPR036388">
    <property type="entry name" value="WH-like_DNA-bd_sf"/>
</dbReference>
<keyword evidence="7" id="KW-1185">Reference proteome</keyword>
<evidence type="ECO:0000313" key="7">
    <source>
        <dbReference type="Proteomes" id="UP000198943"/>
    </source>
</evidence>
<dbReference type="Gene3D" id="3.40.190.10">
    <property type="entry name" value="Periplasmic binding protein-like II"/>
    <property type="match status" value="2"/>
</dbReference>
<organism evidence="6 7">
    <name type="scientific">Succiniclasticum ruminis</name>
    <dbReference type="NCBI Taxonomy" id="40841"/>
    <lineage>
        <taxon>Bacteria</taxon>
        <taxon>Bacillati</taxon>
        <taxon>Bacillota</taxon>
        <taxon>Negativicutes</taxon>
        <taxon>Acidaminococcales</taxon>
        <taxon>Acidaminococcaceae</taxon>
        <taxon>Succiniclasticum</taxon>
    </lineage>
</organism>
<dbReference type="SUPFAM" id="SSF46785">
    <property type="entry name" value="Winged helix' DNA-binding domain"/>
    <property type="match status" value="1"/>
</dbReference>
<reference evidence="7" key="1">
    <citation type="submission" date="2016-10" db="EMBL/GenBank/DDBJ databases">
        <authorList>
            <person name="Varghese N."/>
            <person name="Submissions S."/>
        </authorList>
    </citation>
    <scope>NUCLEOTIDE SEQUENCE [LARGE SCALE GENOMIC DNA]</scope>
    <source>
        <strain evidence="7">DSM 11005</strain>
    </source>
</reference>
<dbReference type="PANTHER" id="PTHR30419:SF8">
    <property type="entry name" value="NITROGEN ASSIMILATION TRANSCRIPTIONAL ACTIVATOR-RELATED"/>
    <property type="match status" value="1"/>
</dbReference>
<dbReference type="PANTHER" id="PTHR30419">
    <property type="entry name" value="HTH-TYPE TRANSCRIPTIONAL REGULATOR YBHD"/>
    <property type="match status" value="1"/>
</dbReference>
<keyword evidence="2" id="KW-0805">Transcription regulation</keyword>
<dbReference type="PROSITE" id="PS50931">
    <property type="entry name" value="HTH_LYSR"/>
    <property type="match status" value="1"/>
</dbReference>
<dbReference type="OrthoDB" id="1624015at2"/>
<dbReference type="Pfam" id="PF00126">
    <property type="entry name" value="HTH_1"/>
    <property type="match status" value="1"/>
</dbReference>
<proteinExistence type="inferred from homology"/>
<name>A0A1G6LVQ6_9FIRM</name>
<evidence type="ECO:0000256" key="4">
    <source>
        <dbReference type="ARBA" id="ARBA00023163"/>
    </source>
</evidence>